<protein>
    <recommendedName>
        <fullName evidence="4">Tetratricopeptide repeat protein</fullName>
    </recommendedName>
</protein>
<evidence type="ECO:0008006" key="4">
    <source>
        <dbReference type="Google" id="ProtNLM"/>
    </source>
</evidence>
<dbReference type="RefSeq" id="WP_146534168.1">
    <property type="nucleotide sequence ID" value="NZ_SJPX01000002.1"/>
</dbReference>
<evidence type="ECO:0000256" key="1">
    <source>
        <dbReference type="SAM" id="SignalP"/>
    </source>
</evidence>
<keyword evidence="1" id="KW-0732">Signal</keyword>
<sequence length="343" mass="37215" precursor="true">MNHFSKLICIVIVVTVTLAFASPVQAQNDRLYDKSGKSVTGAVAQTSAKGVQVKRSDGVQNFLSADIEKILYEGDPGSLTKAREFVIDDQYEQALEELKKVDTKEIKRAVIEADYAYYTVLSQSKLALSGRGPKEAAASAVLGFIGKYRDSWHLFDAAKILGDLALALNKPADALKYYKLLDSSASADTKIESVYLQGMVSVSQKESDAAISLFDKVINVKAQTPQTIRTQSLAKAGKAVALAQTGKATEGLELVNSLIAELNPTDIEMAARIYNAQGASYEASGDFEGAVLAYLHTHLMFSRLPDAHAQALLKLVELWPKLGKPDRAAEARQELQQRYPGAL</sequence>
<evidence type="ECO:0000313" key="2">
    <source>
        <dbReference type="EMBL" id="TWU56118.1"/>
    </source>
</evidence>
<reference evidence="2 3" key="1">
    <citation type="submission" date="2019-02" db="EMBL/GenBank/DDBJ databases">
        <title>Deep-cultivation of Planctomycetes and their phenomic and genomic characterization uncovers novel biology.</title>
        <authorList>
            <person name="Wiegand S."/>
            <person name="Jogler M."/>
            <person name="Boedeker C."/>
            <person name="Pinto D."/>
            <person name="Vollmers J."/>
            <person name="Rivas-Marin E."/>
            <person name="Kohn T."/>
            <person name="Peeters S.H."/>
            <person name="Heuer A."/>
            <person name="Rast P."/>
            <person name="Oberbeckmann S."/>
            <person name="Bunk B."/>
            <person name="Jeske O."/>
            <person name="Meyerdierks A."/>
            <person name="Storesund J.E."/>
            <person name="Kallscheuer N."/>
            <person name="Luecker S."/>
            <person name="Lage O.M."/>
            <person name="Pohl T."/>
            <person name="Merkel B.J."/>
            <person name="Hornburger P."/>
            <person name="Mueller R.-W."/>
            <person name="Bruemmer F."/>
            <person name="Labrenz M."/>
            <person name="Spormann A.M."/>
            <person name="Op Den Camp H."/>
            <person name="Overmann J."/>
            <person name="Amann R."/>
            <person name="Jetten M.S.M."/>
            <person name="Mascher T."/>
            <person name="Medema M.H."/>
            <person name="Devos D.P."/>
            <person name="Kaster A.-K."/>
            <person name="Ovreas L."/>
            <person name="Rohde M."/>
            <person name="Galperin M.Y."/>
            <person name="Jogler C."/>
        </authorList>
    </citation>
    <scope>NUCLEOTIDE SEQUENCE [LARGE SCALE GENOMIC DNA]</scope>
    <source>
        <strain evidence="2 3">Poly59</strain>
    </source>
</reference>
<dbReference type="Proteomes" id="UP000317977">
    <property type="component" value="Unassembled WGS sequence"/>
</dbReference>
<accession>A0A5C6F421</accession>
<gene>
    <name evidence="2" type="ORF">Poly59_24220</name>
</gene>
<dbReference type="SUPFAM" id="SSF48452">
    <property type="entry name" value="TPR-like"/>
    <property type="match status" value="1"/>
</dbReference>
<dbReference type="InterPro" id="IPR011990">
    <property type="entry name" value="TPR-like_helical_dom_sf"/>
</dbReference>
<evidence type="ECO:0000313" key="3">
    <source>
        <dbReference type="Proteomes" id="UP000317977"/>
    </source>
</evidence>
<feature type="signal peptide" evidence="1">
    <location>
        <begin position="1"/>
        <end position="26"/>
    </location>
</feature>
<dbReference type="Gene3D" id="1.25.40.10">
    <property type="entry name" value="Tetratricopeptide repeat domain"/>
    <property type="match status" value="1"/>
</dbReference>
<dbReference type="AlphaFoldDB" id="A0A5C6F421"/>
<name>A0A5C6F421_9BACT</name>
<proteinExistence type="predicted"/>
<keyword evidence="3" id="KW-1185">Reference proteome</keyword>
<feature type="chain" id="PRO_5022703147" description="Tetratricopeptide repeat protein" evidence="1">
    <location>
        <begin position="27"/>
        <end position="343"/>
    </location>
</feature>
<organism evidence="2 3">
    <name type="scientific">Rubripirellula reticaptiva</name>
    <dbReference type="NCBI Taxonomy" id="2528013"/>
    <lineage>
        <taxon>Bacteria</taxon>
        <taxon>Pseudomonadati</taxon>
        <taxon>Planctomycetota</taxon>
        <taxon>Planctomycetia</taxon>
        <taxon>Pirellulales</taxon>
        <taxon>Pirellulaceae</taxon>
        <taxon>Rubripirellula</taxon>
    </lineage>
</organism>
<dbReference type="OrthoDB" id="251560at2"/>
<dbReference type="EMBL" id="SJPX01000002">
    <property type="protein sequence ID" value="TWU56118.1"/>
    <property type="molecule type" value="Genomic_DNA"/>
</dbReference>
<comment type="caution">
    <text evidence="2">The sequence shown here is derived from an EMBL/GenBank/DDBJ whole genome shotgun (WGS) entry which is preliminary data.</text>
</comment>